<sequence>MNILFYVLAAVLAGLNLAGLAQVSWWLIVGLALAPLVIGLAVFLGALAVLSIAQGGRRR</sequence>
<evidence type="ECO:0000313" key="2">
    <source>
        <dbReference type="EMBL" id="CAB4139401.1"/>
    </source>
</evidence>
<keyword evidence="1" id="KW-0812">Transmembrane</keyword>
<accession>A0A6J5LZF0</accession>
<gene>
    <name evidence="2" type="ORF">UFOVP347_21</name>
</gene>
<feature type="transmembrane region" description="Helical" evidence="1">
    <location>
        <begin position="30"/>
        <end position="53"/>
    </location>
</feature>
<dbReference type="EMBL" id="LR796356">
    <property type="protein sequence ID" value="CAB4139401.1"/>
    <property type="molecule type" value="Genomic_DNA"/>
</dbReference>
<proteinExistence type="predicted"/>
<name>A0A6J5LZF0_9CAUD</name>
<keyword evidence="1" id="KW-1133">Transmembrane helix</keyword>
<reference evidence="2" key="1">
    <citation type="submission" date="2020-04" db="EMBL/GenBank/DDBJ databases">
        <authorList>
            <person name="Chiriac C."/>
            <person name="Salcher M."/>
            <person name="Ghai R."/>
            <person name="Kavagutti S V."/>
        </authorList>
    </citation>
    <scope>NUCLEOTIDE SEQUENCE</scope>
</reference>
<keyword evidence="1" id="KW-0472">Membrane</keyword>
<protein>
    <submittedName>
        <fullName evidence="2">Uncharacterized protein</fullName>
    </submittedName>
</protein>
<organism evidence="2">
    <name type="scientific">uncultured Caudovirales phage</name>
    <dbReference type="NCBI Taxonomy" id="2100421"/>
    <lineage>
        <taxon>Viruses</taxon>
        <taxon>Duplodnaviria</taxon>
        <taxon>Heunggongvirae</taxon>
        <taxon>Uroviricota</taxon>
        <taxon>Caudoviricetes</taxon>
        <taxon>Peduoviridae</taxon>
        <taxon>Maltschvirus</taxon>
        <taxon>Maltschvirus maltsch</taxon>
    </lineage>
</organism>
<evidence type="ECO:0000256" key="1">
    <source>
        <dbReference type="SAM" id="Phobius"/>
    </source>
</evidence>